<dbReference type="InterPro" id="IPR003591">
    <property type="entry name" value="Leu-rich_rpt_typical-subtyp"/>
</dbReference>
<evidence type="ECO:0000259" key="6">
    <source>
        <dbReference type="PROSITE" id="PS50011"/>
    </source>
</evidence>
<dbReference type="InterPro" id="IPR001611">
    <property type="entry name" value="Leu-rich_rpt"/>
</dbReference>
<dbReference type="PROSITE" id="PS50011">
    <property type="entry name" value="PROTEIN_KINASE_DOM"/>
    <property type="match status" value="1"/>
</dbReference>
<feature type="compositionally biased region" description="Pro residues" evidence="4">
    <location>
        <begin position="3569"/>
        <end position="3581"/>
    </location>
</feature>
<feature type="compositionally biased region" description="Low complexity" evidence="4">
    <location>
        <begin position="2541"/>
        <end position="2580"/>
    </location>
</feature>
<dbReference type="Gene3D" id="2.130.10.10">
    <property type="entry name" value="YVTN repeat-like/Quinoprotein amine dehydrogenase"/>
    <property type="match status" value="1"/>
</dbReference>
<feature type="compositionally biased region" description="Polar residues" evidence="4">
    <location>
        <begin position="3999"/>
        <end position="4022"/>
    </location>
</feature>
<dbReference type="PANTHER" id="PTHR48051">
    <property type="match status" value="1"/>
</dbReference>
<dbReference type="SUPFAM" id="SSF52075">
    <property type="entry name" value="Outer arm dynein light chain 1"/>
    <property type="match status" value="1"/>
</dbReference>
<feature type="compositionally biased region" description="Basic and acidic residues" evidence="4">
    <location>
        <begin position="5124"/>
        <end position="5138"/>
    </location>
</feature>
<dbReference type="InterPro" id="IPR027450">
    <property type="entry name" value="AlkB-like"/>
</dbReference>
<feature type="compositionally biased region" description="Polar residues" evidence="4">
    <location>
        <begin position="5417"/>
        <end position="5427"/>
    </location>
</feature>
<feature type="transmembrane region" description="Helical" evidence="5">
    <location>
        <begin position="3250"/>
        <end position="3270"/>
    </location>
</feature>
<evidence type="ECO:0000256" key="1">
    <source>
        <dbReference type="ARBA" id="ARBA00022614"/>
    </source>
</evidence>
<gene>
    <name evidence="8" type="primary">SHOC2</name>
    <name evidence="8" type="ORF">AK812_SmicGene13605</name>
</gene>
<feature type="compositionally biased region" description="Basic and acidic residues" evidence="4">
    <location>
        <begin position="4055"/>
        <end position="4065"/>
    </location>
</feature>
<feature type="region of interest" description="Disordered" evidence="4">
    <location>
        <begin position="2429"/>
        <end position="2583"/>
    </location>
</feature>
<keyword evidence="5" id="KW-0472">Membrane</keyword>
<dbReference type="PANTHER" id="PTHR48051:SF1">
    <property type="entry name" value="RAS SUPPRESSOR PROTEIN 1"/>
    <property type="match status" value="1"/>
</dbReference>
<proteinExistence type="predicted"/>
<feature type="region of interest" description="Disordered" evidence="4">
    <location>
        <begin position="3548"/>
        <end position="3583"/>
    </location>
</feature>
<dbReference type="InterPro" id="IPR032675">
    <property type="entry name" value="LRR_dom_sf"/>
</dbReference>
<feature type="compositionally biased region" description="Basic residues" evidence="4">
    <location>
        <begin position="2528"/>
        <end position="2540"/>
    </location>
</feature>
<feature type="compositionally biased region" description="Basic and acidic residues" evidence="4">
    <location>
        <begin position="5437"/>
        <end position="5449"/>
    </location>
</feature>
<feature type="region of interest" description="Disordered" evidence="4">
    <location>
        <begin position="2030"/>
        <end position="2077"/>
    </location>
</feature>
<dbReference type="EMBL" id="LSRX01000236">
    <property type="protein sequence ID" value="OLQ03434.1"/>
    <property type="molecule type" value="Genomic_DNA"/>
</dbReference>
<feature type="region of interest" description="Disordered" evidence="4">
    <location>
        <begin position="5417"/>
        <end position="5476"/>
    </location>
</feature>
<protein>
    <submittedName>
        <fullName evidence="8">Leucine-rich repeat protein SHOC-2</fullName>
    </submittedName>
</protein>
<feature type="domain" description="Fe2OG dioxygenase" evidence="7">
    <location>
        <begin position="4226"/>
        <end position="4393"/>
    </location>
</feature>
<name>A0A1Q9E7P2_SYMMI</name>
<dbReference type="GO" id="GO:0004672">
    <property type="term" value="F:protein kinase activity"/>
    <property type="evidence" value="ECO:0007669"/>
    <property type="project" value="InterPro"/>
</dbReference>
<dbReference type="Gene3D" id="1.10.510.10">
    <property type="entry name" value="Transferase(Phosphotransferase) domain 1"/>
    <property type="match status" value="1"/>
</dbReference>
<accession>A0A1Q9E7P2</accession>
<dbReference type="GO" id="GO:0005737">
    <property type="term" value="C:cytoplasm"/>
    <property type="evidence" value="ECO:0007669"/>
    <property type="project" value="TreeGrafter"/>
</dbReference>
<evidence type="ECO:0000256" key="3">
    <source>
        <dbReference type="SAM" id="Coils"/>
    </source>
</evidence>
<feature type="compositionally biased region" description="Basic and acidic residues" evidence="4">
    <location>
        <begin position="5053"/>
        <end position="5062"/>
    </location>
</feature>
<dbReference type="Pfam" id="PF00069">
    <property type="entry name" value="Pkinase"/>
    <property type="match status" value="1"/>
</dbReference>
<keyword evidence="3" id="KW-0175">Coiled coil</keyword>
<dbReference type="InterPro" id="IPR015353">
    <property type="entry name" value="Rubisco_LSMT_subst-bd"/>
</dbReference>
<evidence type="ECO:0000313" key="8">
    <source>
        <dbReference type="EMBL" id="OLQ03434.1"/>
    </source>
</evidence>
<dbReference type="Pfam" id="PF13360">
    <property type="entry name" value="PQQ_2"/>
    <property type="match status" value="1"/>
</dbReference>
<feature type="compositionally biased region" description="Low complexity" evidence="4">
    <location>
        <begin position="3984"/>
        <end position="3998"/>
    </location>
</feature>
<dbReference type="Gene3D" id="3.40.50.150">
    <property type="entry name" value="Vaccinia Virus protein VP39"/>
    <property type="match status" value="1"/>
</dbReference>
<dbReference type="Pfam" id="PF09273">
    <property type="entry name" value="Rubis-subs-bind"/>
    <property type="match status" value="1"/>
</dbReference>
<dbReference type="SUPFAM" id="SSF52058">
    <property type="entry name" value="L domain-like"/>
    <property type="match status" value="1"/>
</dbReference>
<evidence type="ECO:0000259" key="7">
    <source>
        <dbReference type="PROSITE" id="PS51471"/>
    </source>
</evidence>
<evidence type="ECO:0000256" key="5">
    <source>
        <dbReference type="SAM" id="Phobius"/>
    </source>
</evidence>
<dbReference type="InterPro" id="IPR036464">
    <property type="entry name" value="Rubisco_LSMT_subst-bd_sf"/>
</dbReference>
<feature type="region of interest" description="Disordered" evidence="4">
    <location>
        <begin position="5017"/>
        <end position="5144"/>
    </location>
</feature>
<feature type="coiled-coil region" evidence="3">
    <location>
        <begin position="2159"/>
        <end position="2193"/>
    </location>
</feature>
<dbReference type="InterPro" id="IPR011047">
    <property type="entry name" value="Quinoprotein_ADH-like_sf"/>
</dbReference>
<dbReference type="Gene3D" id="2.60.120.590">
    <property type="entry name" value="Alpha-ketoglutarate-dependent dioxygenase AlkB-like"/>
    <property type="match status" value="1"/>
</dbReference>
<dbReference type="PROSITE" id="PS51471">
    <property type="entry name" value="FE2OG_OXY"/>
    <property type="match status" value="1"/>
</dbReference>
<feature type="region of interest" description="Disordered" evidence="4">
    <location>
        <begin position="5177"/>
        <end position="5208"/>
    </location>
</feature>
<dbReference type="InterPro" id="IPR050216">
    <property type="entry name" value="LRR_domain-containing"/>
</dbReference>
<feature type="transmembrane region" description="Helical" evidence="5">
    <location>
        <begin position="3190"/>
        <end position="3211"/>
    </location>
</feature>
<dbReference type="SUPFAM" id="SSF56112">
    <property type="entry name" value="Protein kinase-like (PK-like)"/>
    <property type="match status" value="1"/>
</dbReference>
<feature type="region of interest" description="Disordered" evidence="4">
    <location>
        <begin position="4962"/>
        <end position="4988"/>
    </location>
</feature>
<dbReference type="InterPro" id="IPR002372">
    <property type="entry name" value="PQQ_rpt_dom"/>
</dbReference>
<dbReference type="SUPFAM" id="SSF53335">
    <property type="entry name" value="S-adenosyl-L-methionine-dependent methyltransferases"/>
    <property type="match status" value="2"/>
</dbReference>
<sequence>MSLECPSNLLPEDRGLSIVPAVDTWLKRSCQMSGELQPFELMYAPRGLPINVAQRPAIVDEDWEKGRHQHIHLHRKVVLASAPITMKQEQYDILVGQRVQLTERPANMSGFRLVSGKALPVSDSAVYVGDARLQLARALQVAPGRLQLLGPTLLEDSLPLAVLLVDVQVWILPDLAENRLAKLAGVEKFDDLQEIVDLQLSSKSLKTLPERFGLVCRDSLQSLQILGSGLRCLPENFCKMSALKQLVILQCNLPDLPPSFVELPSLEELTIAGSRLASLPQEIGQMVTLRFLHLTDNSLKHLPEGLGMLGRLRKLEADRNQLLQLPGSLLDCPDLAVLSLSKNMLKNFPTPARPSNLQVLHLEGNRMSNLQLASMPFLQEVCIDANPLRPSLPNSCGELGSLRQLEATGCLLETLPASFPSLRSLEKLDISRNKLRMLPEDWGQLQSLKRLAISGNRLQHLPESFGDLISLQTCHLNANELTQLPESFGRLQALEELCLAENCLTVLPSSFTQLIALRSAVLTRNRLTSLHEDVWKLPNLQALVLDGNPLDASGKEVMGPSLLGQHLVRIDPCPLRGREVAFRDVHECCSLEPSPHYGAITCHVVLSREAGVTAMLLFASPVPQLAARAAPAPLSESSPQAHARVSAHASDELQRTRRSSHVWMAPLAASVACAVRAGRRRVARRRSVVLRRAATADSMATLMARACPDLAAVADVGESRAGEGLGLFATRSFSEGDEICALRLDKAAIMQVDQALSDKLEGGDFAALAFQVLKASRSEKDCSASPDVVAMPVGKSRLLRDDFAVAVARACFEAWTVSTSRRPRGSDAQCSRLEAEVAELRSELAESQQYRTFSQAKIKRLEQQLTEQEWWRFCSNVDNCSDSTGPPFSHSGSPVDQRLPDWQRALDRALLERDQARLEREEMRLEPAALQVLCQARDVAAPGPEGQSTRPASPAKRALAVRAELAAAARQLEDCVAVLGGHSAGLSSPSKSPTHSCKSTWLLPMSHTDSRPKACTSNAASVQRSSPKTGAVLQEASSPFFAAVQNLLDFEQLRSGTSPPERSEAIQQLSELTASVAHKIMTLAHPIKKRPSAWKDWINSGVSAPDTHPLKLLLTDPQLAKYLWSCTTCGGQMSGTALQVRDDMEQLQGSTTLEEWTDSLALTMSRSLCEDRDGRPLLVLGVDLLQAAEEPVVQLKPYYAKEGAVMGLGGSGPERFMGINVVAIEDIEVGTELTAAYLPQPHGGGFLERFGFVPQWLQGELAESAARLCFAPVDDDEDDFGGVKESCLEDLGLTTAPMSFVFSLSEGILSPRESEDWDSKSELEKMVHLLRFKCCSGTDSFLLDAVYVNRFWYNCNFRISRNNEIDVCQTAIDECNRWLKRFDAAEDPVSPSEPVSPSRRGISKKNVAREVKKPRNVAAFAVFGACVAGAAWHQVQERRRTTDLIAAFDVGQDQHLSSKELASLLQANGVDVGQDQVMRLFGRVDDEGDGFDGVELAQILRIVSGLPAVSQRIHEAAASGYSWLFDLFLCAVAGTGLYYMLGQSTAMEKRWLQSSFRGAIQFHRMESKCQKLDGQLSSLEKERTRLENSLQELGTASDKTEERVRLSSRLDVVMQKQKVTTDQLQTEVHQWQEAAKEAMKQTNNVKSKMASMMNCIKGLEAFSGSGRMRFDKDGAQQGFCQTSSVGFSLDTITFGTIDNGKLLLFETSKNQKIGEGRDSAYRCKELETGEEFALKMYTMGNLRQRRSILHDLYAHRLQVGKHPRIVSYERVIESETTIFVLMELLAGKDLFDIICAQKLTEDQARPLFRDLVQGLQHLHAHEVIHCDVKPENAMVLGNIEEGTAHLKLIDFGCSCFREFVHEESETRACIVQDRYMPPELGSAKNVFPTFATDMWRVGCTLYLMLMQCPPFHDDSQTQAGIQTRQQGRFYKPAGFSALSTEAQDLITCLLAGDAKKRKPKTLILTLFRQVALRRLRHMLALTALQEASAPVEVGKNLLGLDFALLAQRAAPSSKNRLEQILQQLSDEISKIASQPDDDRKRSCESYSYAQHPATSQSDEGEGSADTASAATTIPMHHPSIESRIVERLCDKVQGMHSALQQRDLQSTYHGEQVSLDDAAGLHKVDAHRLTQLESLISSLQAKVETLPRYEFPEAQSVRNDRLRVETSELQQQKDALMAEVMQLQRQKQALSNQGASGARLCGIPATPIAAASSSVPAGREVRGQAGNVLIPQLRLGQLSDVASSVSPPQSGRADNQAKTLSLPVGCSFAVPSPRGPVPEPCSARAPQAVPQAVLAIGGSPPPVRWAHAPAMVQADLRRAEREILISVKTVFKQELDLIQVDDTIRYWADRAMDEAFPDRTTQAVQGAWLLPLVGRRSDGIGKSMSLWAAKAAATVRRGRKARCLILTHASAMSLQQLLRLGASGLTGLTQGDAQPDSARATGHSAGGKPESSELDLSAAVAQAARDLEEKQQQKVARLRGERRGETSHGDRERGRERSRSRKKDASDAKPRPDRTRSRRRERSGSRAKAMKRTSRPRHRSTPAGAGSTGTAHGRSAAGSRRPSTARSPPSSRTRQPSPAAEMSLQEVPLKFAGRVGPIAANSRSSGWISVLSDEKRRSWVSYRKAFSWVFVALSCRADCLEEHCLETSQDPGTSWVQMKISKLEFSRRRHAAGTDEFGNFYSKRGGDLLGSNAISWDIPQDFSNPAWTWNNELDEQIRHSPLIDGKKNIYVAGTLRLRKFSPEGKLLWLFNQDEPGHTSPVLGDGLIYFRVGCGNGHNRVYALDMETGKVVINKTVAGFDYGADSPGLLLTKNRLFLPASARSLPSGGCDSVLAMNASTGDLLWSYTTDDVMWNMAPTSPDGGESVTFSSSCGVFHRISAAEGQLMVKSEDKIGIDGVCGTGGGTAGPNGLFYAAHGLPPPGQSAGFMTPGDGMFITAYNITTGEIAWRFPLEKPYEAPQSPAVGYLYEGGPLAMVAAIGQNTGLPPLVDEAAMGRYLADADLRHQFNVTVLKNSVIALDAATGAKIWQWNEADWDHFGAAGDEEGWPRRIVLGSIENPVCLPDNQGIPLINTKAGVVIASSSHSGNMTLIRDANKNGIIEDGETTAFAPGVAFLNGPSSAPDMLVASPCWAAPSCVLKPWTGTPTRFGMDLEAREQEAQPLLGKLGRSKFVSVSSKQQAFQASISPKTFTWRLLVLVSGPQLAFVAMLFLVNKFLYWHPILVYSFAGLTLALSMWVLKIYRKEPWQLWLGRFMLASTVLGLVSGCLIYFTSSVYYYHYTGAATYTSVVPSQPAESILDAGIVNFAVGSGVDASRSIGFQSAADGAVICLAPIVDASMKPQTPVNVFAYGINCCGWRGNFHCDDALKPSARYGLVRPDPAAILPPLLGDLVSGPSEETLAAAVRLQQASFGGSSKAVRNIFVRYVNDPLLAKMSFVDTAVLAALSCSSLCLVGLIACASLAVLGAGKVRLILQSGAFKPEQLRSWAHAMKCSAQLSWALLLGCWLQVHSFSHHAADAGKLRGSLLSLTQAPAPAPAVVFASSPLGASFPGPRGDPGDVGPVGDAGPDGPDGPPGPPGPPGPTVMVSLPMGAANPWMPMYPMQMPMIPLAILPTPTQSPPQQPLAAAVAPAPAPVLAAAPMGANQARAEEICSKMLEDVGADHRQHCVKTVLKSMEQGHSEEQSMFMANATMQLLQLGLPAGAADAGALEALRGFTDGMPFHKALNHGQAAAIYENALLSGYTPAAAKIARMNALRTLEAGYSRKASLVASESAAKAIEAGLTPAAAEAAATASANAIRDGKSVEEAAAAGAAVAQVTKDGSHIVIHIHDHDADGQVTKYRYQPGSTDTAAPVSTGLDTPALDAVPPAHTAEAPPATELRPVSKPSFVAPAPAAAQPFHSGKVTAPVPPPVKSPPPVPVPVPPVAVPLPVRVSKSAVAPSPEAGGGMDALLPRELPAESAAVPAPAVPAPPKFASVPVASAPVPSTPMAAAPAPATLASGTGTFGTESRSQGPEASIGQTGTSAEVAEVRGDASPSTAPTAKSLAKNSESSSSTEGSKKASSEASEKSVPSPEAEPGAAGAEAVTGQATPETKAAKAAGETAGVPEVTGSEATPASSKAPTSSAGAQDESFFDTVVDTVKEAATYVPFVPWSLQDETNEFDQLLNGLNWERPEVHGKPLPRSACWLTTAGCSCTYRYSGTSWPNMVMPQWFIDLTDEVCRACEVPERPNSCNANLYEDGGDSVGWHADDEPYFDAKHTDALIISLSLGATRTFLLRPNDAPTQKTKLSLENGDLATMEGEIQVWDLLAWGPSEQIAAPWAPLGAAWQMHLSTAAYVYSNPTSYGGFWEKDAFLDAALPVEECDCQGAAPSGLKWRSFLAELRQNLWDDASFSRPWVHELCGEAYPAFFGAVRIDEATGEVTQITPSTCSAGLVAMAAVCSQSIALQMRQTRQAGWYWTERPVKDEGNAIEDILKRMPANECLQLCEQRSDCASVAHGPFGCHLKDKCVSPADELVLPGVAQGYRTYYRNTGRCLEAGVEESFKSSDTGRVSEIRLLMDSATRLLATAVHCLDESDWPFSVAEVLANRMSFVAAALHAHQGEHQFNFEWQRALRFDFPSSCSAPARLEAGASGSMCRTLDRLLIRWVRGLDSEVGFWHALMDPETQNNPDVDPAAWRSARTWLEEGHVSWHYGDICSFVETARAASGEQFGRPRVLNAGSGPLAPKDIACQDGKAIPVVAADGLARFYMQLYDILGHEPPAVPAQCPTELLHQCFPQHHFDVVHVRNSLDHANDPLLGIRQMLQVARPGGWVLLRHARNEGVAGHFQLGLHQWAFDIEDSADGPHFVIWSPSLRADVTQWLLSSNLSSEVRAELRPHPSGGPEQAATKVRVGGHPQAIARAPGRVTAVATSRGGEWNERDALCVVIPVSRRLQKHYSHAVLADGSSNGVRINLTWRWVLVHDRGCPKRGNGRAASEPVRVPRKAAGDETKKATQAAALSTAAAVQSRAMQVAAASAASAKLSRASSATTMQHSGRDGGRATPVLRPQSPGASRVQGDRAERDRAAQPQAKLLRLPEDLPTSGQGSVPEFSEIVDKARRLMGPEPTDGSSQRHRATSSTASDLRGSGARDRRTDQQERGRSNMEQAPKALDVLASRFGKHRKAFEDEILLSDHLGSRVAIGEQKSSSRRQPVKPEQVPGRSADLANPNWGTSMETDVEQKVRERAAVQAGLGVGKVVSPPRPQRKDRRPVPARLARRANEGVLEIVDAMSAAYGSSLQLDVANDGETTLSESLPATEVTTAEGSGAKKPVRLRVLPWHRQEMCRMVCRQILFNCLQALRTLQHKHSHQNPMWEFERHRAKLHVQSARIVGLVDYLAMLHFQVQHGPMRKKYTPGAPLNMSITRLNEILLEAADVGTSSAGRDLGLSNSLTGARDVVPSSDARRDEDGRDEHTRSRRQVSLKEADQASRGRRQSGAAAANALDEEIYSKALKLMGPDAVQRPAALAREPGT</sequence>
<feature type="coiled-coil region" evidence="3">
    <location>
        <begin position="1562"/>
        <end position="1641"/>
    </location>
</feature>
<keyword evidence="5" id="KW-0812">Transmembrane</keyword>
<reference evidence="8 9" key="1">
    <citation type="submission" date="2016-02" db="EMBL/GenBank/DDBJ databases">
        <title>Genome analysis of coral dinoflagellate symbionts highlights evolutionary adaptations to a symbiotic lifestyle.</title>
        <authorList>
            <person name="Aranda M."/>
            <person name="Li Y."/>
            <person name="Liew Y.J."/>
            <person name="Baumgarten S."/>
            <person name="Simakov O."/>
            <person name="Wilson M."/>
            <person name="Piel J."/>
            <person name="Ashoor H."/>
            <person name="Bougouffa S."/>
            <person name="Bajic V.B."/>
            <person name="Ryu T."/>
            <person name="Ravasi T."/>
            <person name="Bayer T."/>
            <person name="Micklem G."/>
            <person name="Kim H."/>
            <person name="Bhak J."/>
            <person name="Lajeunesse T.C."/>
            <person name="Voolstra C.R."/>
        </authorList>
    </citation>
    <scope>NUCLEOTIDE SEQUENCE [LARGE SCALE GENOMIC DNA]</scope>
    <source>
        <strain evidence="8 9">CCMP2467</strain>
    </source>
</reference>
<feature type="compositionally biased region" description="Low complexity" evidence="4">
    <location>
        <begin position="4066"/>
        <end position="4083"/>
    </location>
</feature>
<dbReference type="InterPro" id="IPR037151">
    <property type="entry name" value="AlkB-like_sf"/>
</dbReference>
<dbReference type="SMART" id="SM00369">
    <property type="entry name" value="LRR_TYP"/>
    <property type="match status" value="9"/>
</dbReference>
<dbReference type="GO" id="GO:0005524">
    <property type="term" value="F:ATP binding"/>
    <property type="evidence" value="ECO:0007669"/>
    <property type="project" value="InterPro"/>
</dbReference>
<dbReference type="Pfam" id="PF13532">
    <property type="entry name" value="2OG-FeII_Oxy_2"/>
    <property type="match status" value="1"/>
</dbReference>
<organism evidence="8 9">
    <name type="scientific">Symbiodinium microadriaticum</name>
    <name type="common">Dinoflagellate</name>
    <name type="synonym">Zooxanthella microadriatica</name>
    <dbReference type="NCBI Taxonomy" id="2951"/>
    <lineage>
        <taxon>Eukaryota</taxon>
        <taxon>Sar</taxon>
        <taxon>Alveolata</taxon>
        <taxon>Dinophyceae</taxon>
        <taxon>Suessiales</taxon>
        <taxon>Symbiodiniaceae</taxon>
        <taxon>Symbiodinium</taxon>
    </lineage>
</organism>
<dbReference type="InterPro" id="IPR029063">
    <property type="entry name" value="SAM-dependent_MTases_sf"/>
</dbReference>
<dbReference type="InterPro" id="IPR018391">
    <property type="entry name" value="PQQ_b-propeller_rpt"/>
</dbReference>
<dbReference type="Gene3D" id="3.90.1420.10">
    <property type="entry name" value="Rubisco LSMT, substrate-binding domain"/>
    <property type="match status" value="1"/>
</dbReference>
<keyword evidence="2" id="KW-0677">Repeat</keyword>
<keyword evidence="5" id="KW-1133">Transmembrane helix</keyword>
<dbReference type="Proteomes" id="UP000186817">
    <property type="component" value="Unassembled WGS sequence"/>
</dbReference>
<keyword evidence="1" id="KW-0433">Leucine-rich repeat</keyword>
<dbReference type="InterPro" id="IPR005123">
    <property type="entry name" value="Oxoglu/Fe-dep_dioxygenase_dom"/>
</dbReference>
<dbReference type="InterPro" id="IPR015943">
    <property type="entry name" value="WD40/YVTN_repeat-like_dom_sf"/>
</dbReference>
<keyword evidence="9" id="KW-1185">Reference proteome</keyword>
<dbReference type="SUPFAM" id="SSF50998">
    <property type="entry name" value="Quinoprotein alcohol dehydrogenase-like"/>
    <property type="match status" value="2"/>
</dbReference>
<comment type="caution">
    <text evidence="8">The sequence shown here is derived from an EMBL/GenBank/DDBJ whole genome shotgun (WGS) entry which is preliminary data.</text>
</comment>
<feature type="transmembrane region" description="Helical" evidence="5">
    <location>
        <begin position="3439"/>
        <end position="3466"/>
    </location>
</feature>
<dbReference type="OrthoDB" id="1668230at2759"/>
<evidence type="ECO:0000256" key="2">
    <source>
        <dbReference type="ARBA" id="ARBA00022737"/>
    </source>
</evidence>
<feature type="domain" description="Protein kinase" evidence="6">
    <location>
        <begin position="1707"/>
        <end position="1972"/>
    </location>
</feature>
<dbReference type="Gene3D" id="3.90.1410.10">
    <property type="entry name" value="set domain protein methyltransferase, domain 1"/>
    <property type="match status" value="1"/>
</dbReference>
<feature type="transmembrane region" description="Helical" evidence="5">
    <location>
        <begin position="3217"/>
        <end position="3238"/>
    </location>
</feature>
<dbReference type="SUPFAM" id="SSF51197">
    <property type="entry name" value="Clavaminate synthase-like"/>
    <property type="match status" value="1"/>
</dbReference>
<dbReference type="Pfam" id="PF13855">
    <property type="entry name" value="LRR_8"/>
    <property type="match status" value="1"/>
</dbReference>
<feature type="compositionally biased region" description="Low complexity" evidence="4">
    <location>
        <begin position="4040"/>
        <end position="4054"/>
    </location>
</feature>
<feature type="region of interest" description="Disordered" evidence="4">
    <location>
        <begin position="3984"/>
        <end position="4127"/>
    </location>
</feature>
<evidence type="ECO:0000313" key="9">
    <source>
        <dbReference type="Proteomes" id="UP000186817"/>
    </source>
</evidence>
<feature type="compositionally biased region" description="Low complexity" evidence="4">
    <location>
        <begin position="4090"/>
        <end position="4102"/>
    </location>
</feature>
<feature type="compositionally biased region" description="Low complexity" evidence="4">
    <location>
        <begin position="3557"/>
        <end position="3567"/>
    </location>
</feature>
<dbReference type="SMART" id="SM00220">
    <property type="entry name" value="S_TKc"/>
    <property type="match status" value="1"/>
</dbReference>
<dbReference type="SMART" id="SM00364">
    <property type="entry name" value="LRR_BAC"/>
    <property type="match status" value="9"/>
</dbReference>
<feature type="compositionally biased region" description="Low complexity" evidence="4">
    <location>
        <begin position="4109"/>
        <end position="4125"/>
    </location>
</feature>
<evidence type="ECO:0000256" key="4">
    <source>
        <dbReference type="SAM" id="MobiDB-lite"/>
    </source>
</evidence>
<dbReference type="SMART" id="SM00564">
    <property type="entry name" value="PQQ"/>
    <property type="match status" value="5"/>
</dbReference>
<dbReference type="Gene3D" id="3.80.10.10">
    <property type="entry name" value="Ribonuclease Inhibitor"/>
    <property type="match status" value="1"/>
</dbReference>
<dbReference type="InterPro" id="IPR011009">
    <property type="entry name" value="Kinase-like_dom_sf"/>
</dbReference>
<feature type="compositionally biased region" description="Polar residues" evidence="4">
    <location>
        <begin position="2044"/>
        <end position="2057"/>
    </location>
</feature>
<dbReference type="InterPro" id="IPR000719">
    <property type="entry name" value="Prot_kinase_dom"/>
</dbReference>
<feature type="compositionally biased region" description="Basic and acidic residues" evidence="4">
    <location>
        <begin position="2465"/>
        <end position="2515"/>
    </location>
</feature>